<evidence type="ECO:0000313" key="1">
    <source>
        <dbReference type="EMBL" id="MCI74866.1"/>
    </source>
</evidence>
<comment type="caution">
    <text evidence="1">The sequence shown here is derived from an EMBL/GenBank/DDBJ whole genome shotgun (WGS) entry which is preliminary data.</text>
</comment>
<protein>
    <recommendedName>
        <fullName evidence="3">Reverse transcriptase zinc-binding domain-containing protein</fullName>
    </recommendedName>
</protein>
<evidence type="ECO:0008006" key="3">
    <source>
        <dbReference type="Google" id="ProtNLM"/>
    </source>
</evidence>
<feature type="non-terminal residue" evidence="1">
    <location>
        <position position="50"/>
    </location>
</feature>
<evidence type="ECO:0000313" key="2">
    <source>
        <dbReference type="Proteomes" id="UP000265520"/>
    </source>
</evidence>
<name>A0A392UQW0_9FABA</name>
<accession>A0A392UQW0</accession>
<proteinExistence type="predicted"/>
<sequence length="50" mass="5904">MSDLSRSESNYVEGKWSELLRVQAPSKARHLAWRVCRDCIPTHERLLQLH</sequence>
<keyword evidence="2" id="KW-1185">Reference proteome</keyword>
<dbReference type="Proteomes" id="UP000265520">
    <property type="component" value="Unassembled WGS sequence"/>
</dbReference>
<dbReference type="EMBL" id="LXQA010869615">
    <property type="protein sequence ID" value="MCI74866.1"/>
    <property type="molecule type" value="Genomic_DNA"/>
</dbReference>
<organism evidence="1 2">
    <name type="scientific">Trifolium medium</name>
    <dbReference type="NCBI Taxonomy" id="97028"/>
    <lineage>
        <taxon>Eukaryota</taxon>
        <taxon>Viridiplantae</taxon>
        <taxon>Streptophyta</taxon>
        <taxon>Embryophyta</taxon>
        <taxon>Tracheophyta</taxon>
        <taxon>Spermatophyta</taxon>
        <taxon>Magnoliopsida</taxon>
        <taxon>eudicotyledons</taxon>
        <taxon>Gunneridae</taxon>
        <taxon>Pentapetalae</taxon>
        <taxon>rosids</taxon>
        <taxon>fabids</taxon>
        <taxon>Fabales</taxon>
        <taxon>Fabaceae</taxon>
        <taxon>Papilionoideae</taxon>
        <taxon>50 kb inversion clade</taxon>
        <taxon>NPAAA clade</taxon>
        <taxon>Hologalegina</taxon>
        <taxon>IRL clade</taxon>
        <taxon>Trifolieae</taxon>
        <taxon>Trifolium</taxon>
    </lineage>
</organism>
<reference evidence="1 2" key="1">
    <citation type="journal article" date="2018" name="Front. Plant Sci.">
        <title>Red Clover (Trifolium pratense) and Zigzag Clover (T. medium) - A Picture of Genomic Similarities and Differences.</title>
        <authorList>
            <person name="Dluhosova J."/>
            <person name="Istvanek J."/>
            <person name="Nedelnik J."/>
            <person name="Repkova J."/>
        </authorList>
    </citation>
    <scope>NUCLEOTIDE SEQUENCE [LARGE SCALE GENOMIC DNA]</scope>
    <source>
        <strain evidence="2">cv. 10/8</strain>
        <tissue evidence="1">Leaf</tissue>
    </source>
</reference>
<dbReference type="AlphaFoldDB" id="A0A392UQW0"/>